<feature type="region of interest" description="Disordered" evidence="8">
    <location>
        <begin position="15"/>
        <end position="54"/>
    </location>
</feature>
<dbReference type="EMBL" id="HBFX01008598">
    <property type="protein sequence ID" value="CAD8950655.1"/>
    <property type="molecule type" value="Transcribed_RNA"/>
</dbReference>
<dbReference type="Pfam" id="PF08016">
    <property type="entry name" value="PKD_channel"/>
    <property type="match status" value="1"/>
</dbReference>
<dbReference type="Pfam" id="PF00042">
    <property type="entry name" value="Globin"/>
    <property type="match status" value="2"/>
</dbReference>
<comment type="subcellular location">
    <subcellularLocation>
        <location evidence="1">Membrane</location>
        <topology evidence="1">Multi-pass membrane protein</topology>
    </subcellularLocation>
</comment>
<evidence type="ECO:0000256" key="6">
    <source>
        <dbReference type="ARBA" id="ARBA00023004"/>
    </source>
</evidence>
<feature type="domain" description="Globin" evidence="10">
    <location>
        <begin position="336"/>
        <end position="476"/>
    </location>
</feature>
<dbReference type="InterPro" id="IPR009050">
    <property type="entry name" value="Globin-like_sf"/>
</dbReference>
<evidence type="ECO:0000259" key="10">
    <source>
        <dbReference type="PROSITE" id="PS01033"/>
    </source>
</evidence>
<evidence type="ECO:0000256" key="7">
    <source>
        <dbReference type="ARBA" id="ARBA00023136"/>
    </source>
</evidence>
<dbReference type="GO" id="GO:0046872">
    <property type="term" value="F:metal ion binding"/>
    <property type="evidence" value="ECO:0007669"/>
    <property type="project" value="UniProtKB-KW"/>
</dbReference>
<keyword evidence="2" id="KW-0349">Heme</keyword>
<evidence type="ECO:0000256" key="3">
    <source>
        <dbReference type="ARBA" id="ARBA00022692"/>
    </source>
</evidence>
<proteinExistence type="predicted"/>
<accession>A0A7S1DKS7</accession>
<dbReference type="GO" id="GO:0020037">
    <property type="term" value="F:heme binding"/>
    <property type="evidence" value="ECO:0007669"/>
    <property type="project" value="InterPro"/>
</dbReference>
<reference evidence="11" key="1">
    <citation type="submission" date="2021-01" db="EMBL/GenBank/DDBJ databases">
        <authorList>
            <person name="Corre E."/>
            <person name="Pelletier E."/>
            <person name="Niang G."/>
            <person name="Scheremetjew M."/>
            <person name="Finn R."/>
            <person name="Kale V."/>
            <person name="Holt S."/>
            <person name="Cochrane G."/>
            <person name="Meng A."/>
            <person name="Brown T."/>
            <person name="Cohen L."/>
        </authorList>
    </citation>
    <scope>NUCLEOTIDE SEQUENCE</scope>
    <source>
        <strain evidence="11">CCMP644</strain>
    </source>
</reference>
<name>A0A7S1DKS7_HEMAN</name>
<evidence type="ECO:0000256" key="1">
    <source>
        <dbReference type="ARBA" id="ARBA00004141"/>
    </source>
</evidence>
<evidence type="ECO:0000256" key="9">
    <source>
        <dbReference type="SAM" id="Phobius"/>
    </source>
</evidence>
<dbReference type="GO" id="GO:0016020">
    <property type="term" value="C:membrane"/>
    <property type="evidence" value="ECO:0007669"/>
    <property type="project" value="UniProtKB-SubCell"/>
</dbReference>
<feature type="compositionally biased region" description="Basic and acidic residues" evidence="8">
    <location>
        <begin position="542"/>
        <end position="554"/>
    </location>
</feature>
<feature type="region of interest" description="Disordered" evidence="8">
    <location>
        <begin position="589"/>
        <end position="636"/>
    </location>
</feature>
<feature type="compositionally biased region" description="Low complexity" evidence="8">
    <location>
        <begin position="105"/>
        <end position="115"/>
    </location>
</feature>
<keyword evidence="3 9" id="KW-0812">Transmembrane</keyword>
<dbReference type="GO" id="GO:0046210">
    <property type="term" value="P:nitric oxide catabolic process"/>
    <property type="evidence" value="ECO:0007669"/>
    <property type="project" value="TreeGrafter"/>
</dbReference>
<evidence type="ECO:0000313" key="11">
    <source>
        <dbReference type="EMBL" id="CAD8950655.1"/>
    </source>
</evidence>
<feature type="transmembrane region" description="Helical" evidence="9">
    <location>
        <begin position="1280"/>
        <end position="1311"/>
    </location>
</feature>
<keyword evidence="6" id="KW-0408">Iron</keyword>
<dbReference type="PANTHER" id="PTHR43396">
    <property type="entry name" value="FLAVOHEMOPROTEIN"/>
    <property type="match status" value="1"/>
</dbReference>
<feature type="compositionally biased region" description="Low complexity" evidence="8">
    <location>
        <begin position="138"/>
        <end position="153"/>
    </location>
</feature>
<dbReference type="InterPro" id="IPR000971">
    <property type="entry name" value="Globin"/>
</dbReference>
<dbReference type="PANTHER" id="PTHR43396:SF3">
    <property type="entry name" value="FLAVOHEMOPROTEIN"/>
    <property type="match status" value="1"/>
</dbReference>
<dbReference type="SUPFAM" id="SSF46458">
    <property type="entry name" value="Globin-like"/>
    <property type="match status" value="4"/>
</dbReference>
<feature type="region of interest" description="Disordered" evidence="8">
    <location>
        <begin position="542"/>
        <end position="575"/>
    </location>
</feature>
<feature type="region of interest" description="Disordered" evidence="8">
    <location>
        <begin position="1390"/>
        <end position="1416"/>
    </location>
</feature>
<feature type="domain" description="Globin" evidence="10">
    <location>
        <begin position="739"/>
        <end position="875"/>
    </location>
</feature>
<evidence type="ECO:0000256" key="8">
    <source>
        <dbReference type="SAM" id="MobiDB-lite"/>
    </source>
</evidence>
<sequence length="1416" mass="156492">MDSAGGADALAASLSAKNANNGKSTSPLGAARGVAAKAKQTSTLAPIGAGETDGGELPAFSHPQVLDAQGNLSLTCPMTGNAFNLSGATGGMSAIEALKNSAAAPAPAEPSDATAQLARQGSMAGSVARRAARRDNDGGSQAGSRASGSRVGSKMGGSRASKGTRNKSTAKTGSRKGGGGVMGGAVSRRERGVPKRKPPPWDDADVAKHAPVVKASWNRCLEVKGYFELGNLYYDTLFDEAPELSPMFTLERERMGVKFVDMLAAMVSVIDSPPGMHSKLESLAPMHIDRGVKATDMPIMGKVLFSVLAKAMGSEFTEPVQEAWGWVWAWLTKSMTLTLETAGGHNSLVLKSWDICMDNYTEEDLGGMLFDTLFELAPSLKSMFARPRPVMAMKFVEMVSTLVSFVDDESRMIEQINWLGSRHVKYGAKPHHIPIMGQVLLTVLEQSCGDEWTDEMANAWMDLWNASCARMMAAIKSGEQYGHVVESLWDKVQKKSSPTVLGSGLVRKLARTRSDLVRSFVVDRREWLEEKKVEIEEAMEKKAKADKAAKKTEKATSANSLVISTDAPPAPEYKARKMDGVLSSLKKALRKGASPTTELSSRHSLDEEEAHEVKDDKVDDSKKSVAGKGEDSKCRARRVQYSKVGEEEQVDAWGTEIYDMLHVVMDLLWEPEQMNERLTVTTHHFFSLGIRSAHLDTIGMAIHTTLERVMERSWEQKHSDAWKWFWAMVATQMRGALDVLESGDVEVIRQSWEDAKSSKPAEELGEIFFKELARIAPHVTHLFKRPKRIQALQFTNVIEMLVSFNEDPQQFFLELKPLTIRHIKYGVKADYARAFGMTVLNGISSVLGDRFDERVKGAWVLLWTRVSSCVTRSLNVGSNLVIVSLVQENLEQLEDAMDCVPRGERDEVLTKIDVNGEIISPLNWAISGGQLSMAQFVMGDLLAIRADRYRYYYGRETLFKTHPDLVQCVARQMPALLDNLFDGLLWHAQMVQDGRVRVNYYIREMYGVPEEVKDVWTSPMGVLVLAGQSVVFNHPVMEKLLEVKWERFGLKIYAGIQIWYCIMLILFTLGFVTYQNSCAPSAEYIRLVTGGMASLTLLLQTVVLCYQFRSGQVSRCNSGFKHMPDIVVPRFLMNPWNSARYISSAMLIANAFMDLACMDNLRRGGSPQQLGGDGHDDPLKREHGINVLGAVTAIFIWLQLIQVLILSERMAAFTYTVGRMVKDFAQNFTVIIVVMVAFSAAMTILEAPGGYSDGLGSSIFNVLKISIGLAPHEAIEQESWAMACLVVLTIIVNIGFLNILVAQLVLAYASLSTDQEGCAKMNRAYICVEMESFLSLKYRQKLYDELSFDEPLEFDSSDEGPCGGIQSLCPSTVRSHPKYVPDRVQRFTGEASVMDPWPSAKVEEEEVDDGNRDDMD</sequence>
<feature type="transmembrane region" description="Helical" evidence="9">
    <location>
        <begin position="1052"/>
        <end position="1072"/>
    </location>
</feature>
<organism evidence="11">
    <name type="scientific">Hemiselmis andersenii</name>
    <name type="common">Cryptophyte alga</name>
    <dbReference type="NCBI Taxonomy" id="464988"/>
    <lineage>
        <taxon>Eukaryota</taxon>
        <taxon>Cryptophyceae</taxon>
        <taxon>Cryptomonadales</taxon>
        <taxon>Hemiselmidaceae</taxon>
        <taxon>Hemiselmis</taxon>
    </lineage>
</organism>
<feature type="region of interest" description="Disordered" evidence="8">
    <location>
        <begin position="105"/>
        <end position="205"/>
    </location>
</feature>
<feature type="compositionally biased region" description="Low complexity" evidence="8">
    <location>
        <begin position="15"/>
        <end position="24"/>
    </location>
</feature>
<feature type="transmembrane region" description="Helical" evidence="9">
    <location>
        <begin position="1227"/>
        <end position="1245"/>
    </location>
</feature>
<dbReference type="Gene3D" id="1.10.490.10">
    <property type="entry name" value="Globins"/>
    <property type="match status" value="4"/>
</dbReference>
<keyword evidence="7 9" id="KW-0472">Membrane</keyword>
<evidence type="ECO:0000256" key="5">
    <source>
        <dbReference type="ARBA" id="ARBA00022989"/>
    </source>
</evidence>
<dbReference type="InterPro" id="IPR044399">
    <property type="entry name" value="Mb-like_M"/>
</dbReference>
<evidence type="ECO:0000256" key="4">
    <source>
        <dbReference type="ARBA" id="ARBA00022723"/>
    </source>
</evidence>
<gene>
    <name evidence="11" type="ORF">HAND00432_LOCUS5176</name>
</gene>
<keyword evidence="4" id="KW-0479">Metal-binding</keyword>
<feature type="compositionally biased region" description="Basic and acidic residues" evidence="8">
    <location>
        <begin position="600"/>
        <end position="634"/>
    </location>
</feature>
<protein>
    <recommendedName>
        <fullName evidence="10">Globin domain-containing protein</fullName>
    </recommendedName>
</protein>
<keyword evidence="5 9" id="KW-1133">Transmembrane helix</keyword>
<dbReference type="CDD" id="cd01040">
    <property type="entry name" value="Mb-like"/>
    <property type="match status" value="2"/>
</dbReference>
<evidence type="ECO:0000256" key="2">
    <source>
        <dbReference type="ARBA" id="ARBA00022617"/>
    </source>
</evidence>
<dbReference type="InterPro" id="IPR012292">
    <property type="entry name" value="Globin/Proto"/>
</dbReference>
<feature type="transmembrane region" description="Helical" evidence="9">
    <location>
        <begin position="1185"/>
        <end position="1206"/>
    </location>
</feature>
<dbReference type="GO" id="GO:0008941">
    <property type="term" value="F:nitric oxide dioxygenase NAD(P)H activity"/>
    <property type="evidence" value="ECO:0007669"/>
    <property type="project" value="TreeGrafter"/>
</dbReference>
<feature type="transmembrane region" description="Helical" evidence="9">
    <location>
        <begin position="1084"/>
        <end position="1106"/>
    </location>
</feature>
<dbReference type="InterPro" id="IPR013122">
    <property type="entry name" value="PKD1_2_channel"/>
</dbReference>
<dbReference type="PROSITE" id="PS01033">
    <property type="entry name" value="GLOBIN"/>
    <property type="match status" value="2"/>
</dbReference>
<dbReference type="GO" id="GO:0019825">
    <property type="term" value="F:oxygen binding"/>
    <property type="evidence" value="ECO:0007669"/>
    <property type="project" value="InterPro"/>
</dbReference>
<dbReference type="GO" id="GO:0071949">
    <property type="term" value="F:FAD binding"/>
    <property type="evidence" value="ECO:0007669"/>
    <property type="project" value="TreeGrafter"/>
</dbReference>
<dbReference type="GO" id="GO:0071500">
    <property type="term" value="P:cellular response to nitrosative stress"/>
    <property type="evidence" value="ECO:0007669"/>
    <property type="project" value="TreeGrafter"/>
</dbReference>